<dbReference type="InterPro" id="IPR021693">
    <property type="entry name" value="DUF3275"/>
</dbReference>
<keyword evidence="2" id="KW-1185">Reference proteome</keyword>
<dbReference type="STRING" id="493.BWD07_02495"/>
<dbReference type="Proteomes" id="UP000279284">
    <property type="component" value="Chromosome"/>
</dbReference>
<dbReference type="RefSeq" id="WP_085415800.1">
    <property type="nucleotide sequence ID" value="NZ_CAUJPY010000032.1"/>
</dbReference>
<dbReference type="Pfam" id="PF11679">
    <property type="entry name" value="DUF3275"/>
    <property type="match status" value="1"/>
</dbReference>
<proteinExistence type="predicted"/>
<organism evidence="1 2">
    <name type="scientific">Neisseria canis</name>
    <dbReference type="NCBI Taxonomy" id="493"/>
    <lineage>
        <taxon>Bacteria</taxon>
        <taxon>Pseudomonadati</taxon>
        <taxon>Pseudomonadota</taxon>
        <taxon>Betaproteobacteria</taxon>
        <taxon>Neisseriales</taxon>
        <taxon>Neisseriaceae</taxon>
        <taxon>Neisseria</taxon>
    </lineage>
</organism>
<accession>A0A1X3CZ69</accession>
<reference evidence="1 2" key="1">
    <citation type="submission" date="2018-12" db="EMBL/GenBank/DDBJ databases">
        <authorList>
            <consortium name="Pathogen Informatics"/>
        </authorList>
    </citation>
    <scope>NUCLEOTIDE SEQUENCE [LARGE SCALE GENOMIC DNA]</scope>
    <source>
        <strain evidence="1 2">NCTC10296</strain>
    </source>
</reference>
<evidence type="ECO:0000313" key="1">
    <source>
        <dbReference type="EMBL" id="VEF02397.1"/>
    </source>
</evidence>
<name>A0A1X3CZ69_9NEIS</name>
<dbReference type="OrthoDB" id="8445945at2"/>
<dbReference type="AlphaFoldDB" id="A0A1X3CZ69"/>
<evidence type="ECO:0000313" key="2">
    <source>
        <dbReference type="Proteomes" id="UP000279284"/>
    </source>
</evidence>
<dbReference type="EMBL" id="LR134313">
    <property type="protein sequence ID" value="VEF02397.1"/>
    <property type="molecule type" value="Genomic_DNA"/>
</dbReference>
<gene>
    <name evidence="1" type="ORF">NCTC10296_01772</name>
</gene>
<dbReference type="KEGG" id="nci:NCTC10296_01772"/>
<sequence>MSITLPGMLTVQTIQGRRGPFNVAKLATSIGIFEVKNPVLMQFAPGDYQGNFILEQIKVKAYEWAGGATSYIDAALDWAALEQFARECGFGLEEETYPDNSVSSFETYPEDGIEIPKFAQTVQQVEAMIGNGQQEICLGEYMLSDRDALTTARNLMMEAGYRFQPHAHAWRLQ</sequence>
<protein>
    <submittedName>
        <fullName evidence="1">Protein of uncharacterized function (DUF3275)</fullName>
    </submittedName>
</protein>